<comment type="caution">
    <text evidence="3">The sequence shown here is derived from an EMBL/GenBank/DDBJ whole genome shotgun (WGS) entry which is preliminary data.</text>
</comment>
<dbReference type="RefSeq" id="WP_157655306.1">
    <property type="nucleotide sequence ID" value="NZ_LPIU01000027.1"/>
</dbReference>
<dbReference type="Pfam" id="PF13018">
    <property type="entry name" value="ESPR"/>
    <property type="match status" value="1"/>
</dbReference>
<keyword evidence="1" id="KW-0812">Transmembrane</keyword>
<gene>
    <name evidence="3" type="ORF">WL73_31945</name>
</gene>
<dbReference type="Proteomes" id="UP000062998">
    <property type="component" value="Unassembled WGS sequence"/>
</dbReference>
<accession>A0A107ESW3</accession>
<dbReference type="AlphaFoldDB" id="A0A107ESW3"/>
<feature type="domain" description="ESPR" evidence="2">
    <location>
        <begin position="1"/>
        <end position="49"/>
    </location>
</feature>
<keyword evidence="1" id="KW-1133">Transmembrane helix</keyword>
<keyword evidence="1" id="KW-0472">Membrane</keyword>
<evidence type="ECO:0000313" key="4">
    <source>
        <dbReference type="Proteomes" id="UP000062998"/>
    </source>
</evidence>
<dbReference type="InterPro" id="IPR024973">
    <property type="entry name" value="ESPR"/>
</dbReference>
<feature type="non-terminal residue" evidence="3">
    <location>
        <position position="64"/>
    </location>
</feature>
<protein>
    <recommendedName>
        <fullName evidence="2">ESPR domain-containing protein</fullName>
    </recommendedName>
</protein>
<organism evidence="3 4">
    <name type="scientific">Burkholderia ubonensis</name>
    <dbReference type="NCBI Taxonomy" id="101571"/>
    <lineage>
        <taxon>Bacteria</taxon>
        <taxon>Pseudomonadati</taxon>
        <taxon>Pseudomonadota</taxon>
        <taxon>Betaproteobacteria</taxon>
        <taxon>Burkholderiales</taxon>
        <taxon>Burkholderiaceae</taxon>
        <taxon>Burkholderia</taxon>
        <taxon>Burkholderia cepacia complex</taxon>
    </lineage>
</organism>
<evidence type="ECO:0000256" key="1">
    <source>
        <dbReference type="SAM" id="Phobius"/>
    </source>
</evidence>
<dbReference type="EMBL" id="LPIX01000011">
    <property type="protein sequence ID" value="KWE12804.1"/>
    <property type="molecule type" value="Genomic_DNA"/>
</dbReference>
<evidence type="ECO:0000313" key="3">
    <source>
        <dbReference type="EMBL" id="KWE12804.1"/>
    </source>
</evidence>
<reference evidence="3 4" key="1">
    <citation type="submission" date="2015-11" db="EMBL/GenBank/DDBJ databases">
        <title>Expanding the genomic diversity of Burkholderia species for the development of highly accurate diagnostics.</title>
        <authorList>
            <person name="Sahl J."/>
            <person name="Keim P."/>
            <person name="Wagner D."/>
        </authorList>
    </citation>
    <scope>NUCLEOTIDE SEQUENCE [LARGE SCALE GENOMIC DNA]</scope>
    <source>
        <strain evidence="3 4">MSMB2167WGS</strain>
    </source>
</reference>
<feature type="transmembrane region" description="Helical" evidence="1">
    <location>
        <begin position="35"/>
        <end position="53"/>
    </location>
</feature>
<evidence type="ECO:0000259" key="2">
    <source>
        <dbReference type="Pfam" id="PF13018"/>
    </source>
</evidence>
<sequence length="64" mass="6611">MNKTYALVWNQAQHCWNAVGETARRRGKSSGGKRVAAAAVSLLGLAALPAFALPTGEAITTGKA</sequence>
<name>A0A107ESW3_9BURK</name>
<proteinExistence type="predicted"/>